<evidence type="ECO:0000256" key="22">
    <source>
        <dbReference type="ARBA" id="ARBA00032743"/>
    </source>
</evidence>
<organism evidence="25 26">
    <name type="scientific">Streptomyces yunnanensis</name>
    <dbReference type="NCBI Taxonomy" id="156453"/>
    <lineage>
        <taxon>Bacteria</taxon>
        <taxon>Bacillati</taxon>
        <taxon>Actinomycetota</taxon>
        <taxon>Actinomycetes</taxon>
        <taxon>Kitasatosporales</taxon>
        <taxon>Streptomycetaceae</taxon>
        <taxon>Streptomyces</taxon>
    </lineage>
</organism>
<evidence type="ECO:0000256" key="19">
    <source>
        <dbReference type="ARBA" id="ARBA00031825"/>
    </source>
</evidence>
<accession>A0A9X8N2U1</accession>
<comment type="similarity">
    <text evidence="5">Belongs to the CDS family.</text>
</comment>
<keyword evidence="9" id="KW-0444">Lipid biosynthesis</keyword>
<comment type="subcellular location">
    <subcellularLocation>
        <location evidence="2">Cell membrane</location>
        <topology evidence="2">Multi-pass membrane protein</topology>
    </subcellularLocation>
</comment>
<dbReference type="GO" id="GO:0004605">
    <property type="term" value="F:phosphatidate cytidylyltransferase activity"/>
    <property type="evidence" value="ECO:0007669"/>
    <property type="project" value="UniProtKB-EC"/>
</dbReference>
<dbReference type="EMBL" id="FRBK01000014">
    <property type="protein sequence ID" value="SHM78283.1"/>
    <property type="molecule type" value="Genomic_DNA"/>
</dbReference>
<evidence type="ECO:0000256" key="20">
    <source>
        <dbReference type="ARBA" id="ARBA00032253"/>
    </source>
</evidence>
<evidence type="ECO:0000313" key="25">
    <source>
        <dbReference type="EMBL" id="SHM78283.1"/>
    </source>
</evidence>
<keyword evidence="13 24" id="KW-1133">Transmembrane helix</keyword>
<protein>
    <recommendedName>
        <fullName evidence="7">Phosphatidate cytidylyltransferase</fullName>
        <ecNumber evidence="6">2.7.7.41</ecNumber>
    </recommendedName>
    <alternativeName>
        <fullName evidence="20">CDP-DAG synthase</fullName>
    </alternativeName>
    <alternativeName>
        <fullName evidence="22">CDP-DG synthase</fullName>
    </alternativeName>
    <alternativeName>
        <fullName evidence="18">CDP-diacylglycerol synthase</fullName>
    </alternativeName>
    <alternativeName>
        <fullName evidence="21">CDP-diglyceride pyrophosphorylase</fullName>
    </alternativeName>
    <alternativeName>
        <fullName evidence="23">CDP-diglyceride synthase</fullName>
    </alternativeName>
    <alternativeName>
        <fullName evidence="19">CTP:phosphatidate cytidylyltransferase</fullName>
    </alternativeName>
</protein>
<comment type="catalytic activity">
    <reaction evidence="1">
        <text>a 1,2-diacyl-sn-glycero-3-phosphate + CTP + H(+) = a CDP-1,2-diacyl-sn-glycerol + diphosphate</text>
        <dbReference type="Rhea" id="RHEA:16229"/>
        <dbReference type="ChEBI" id="CHEBI:15378"/>
        <dbReference type="ChEBI" id="CHEBI:33019"/>
        <dbReference type="ChEBI" id="CHEBI:37563"/>
        <dbReference type="ChEBI" id="CHEBI:58332"/>
        <dbReference type="ChEBI" id="CHEBI:58608"/>
        <dbReference type="EC" id="2.7.7.41"/>
    </reaction>
</comment>
<evidence type="ECO:0000256" key="10">
    <source>
        <dbReference type="ARBA" id="ARBA00022679"/>
    </source>
</evidence>
<comment type="pathway">
    <text evidence="3">Phospholipid metabolism; CDP-diacylglycerol biosynthesis; CDP-diacylglycerol from sn-glycerol 3-phosphate: step 3/3.</text>
</comment>
<feature type="transmembrane region" description="Helical" evidence="24">
    <location>
        <begin position="207"/>
        <end position="225"/>
    </location>
</feature>
<keyword evidence="15 24" id="KW-0472">Membrane</keyword>
<evidence type="ECO:0000256" key="21">
    <source>
        <dbReference type="ARBA" id="ARBA00032396"/>
    </source>
</evidence>
<evidence type="ECO:0000256" key="1">
    <source>
        <dbReference type="ARBA" id="ARBA00001698"/>
    </source>
</evidence>
<keyword evidence="8" id="KW-1003">Cell membrane</keyword>
<comment type="caution">
    <text evidence="25">The sequence shown here is derived from an EMBL/GenBank/DDBJ whole genome shotgun (WGS) entry which is preliminary data.</text>
</comment>
<evidence type="ECO:0000256" key="15">
    <source>
        <dbReference type="ARBA" id="ARBA00023136"/>
    </source>
</evidence>
<evidence type="ECO:0000256" key="9">
    <source>
        <dbReference type="ARBA" id="ARBA00022516"/>
    </source>
</evidence>
<feature type="transmembrane region" description="Helical" evidence="24">
    <location>
        <begin position="168"/>
        <end position="186"/>
    </location>
</feature>
<name>A0A9X8N2U1_9ACTN</name>
<evidence type="ECO:0000256" key="14">
    <source>
        <dbReference type="ARBA" id="ARBA00023098"/>
    </source>
</evidence>
<evidence type="ECO:0000256" key="5">
    <source>
        <dbReference type="ARBA" id="ARBA00010185"/>
    </source>
</evidence>
<evidence type="ECO:0000256" key="3">
    <source>
        <dbReference type="ARBA" id="ARBA00005119"/>
    </source>
</evidence>
<dbReference type="AlphaFoldDB" id="A0A9X8N2U1"/>
<dbReference type="PANTHER" id="PTHR46382">
    <property type="entry name" value="PHOSPHATIDATE CYTIDYLYLTRANSFERASE"/>
    <property type="match status" value="1"/>
</dbReference>
<reference evidence="26" key="1">
    <citation type="submission" date="2016-11" db="EMBL/GenBank/DDBJ databases">
        <authorList>
            <person name="Jaros S."/>
            <person name="Januszkiewicz K."/>
            <person name="Wedrychowicz H."/>
        </authorList>
    </citation>
    <scope>NUCLEOTIDE SEQUENCE [LARGE SCALE GENOMIC DNA]</scope>
    <source>
        <strain evidence="26">CGMCC 4.3555</strain>
    </source>
</reference>
<evidence type="ECO:0000256" key="12">
    <source>
        <dbReference type="ARBA" id="ARBA00022695"/>
    </source>
</evidence>
<feature type="transmembrane region" description="Helical" evidence="24">
    <location>
        <begin position="47"/>
        <end position="63"/>
    </location>
</feature>
<evidence type="ECO:0000256" key="6">
    <source>
        <dbReference type="ARBA" id="ARBA00012487"/>
    </source>
</evidence>
<gene>
    <name evidence="25" type="ORF">SAMN05216268_114103</name>
</gene>
<evidence type="ECO:0000256" key="4">
    <source>
        <dbReference type="ARBA" id="ARBA00005189"/>
    </source>
</evidence>
<feature type="transmembrane region" description="Helical" evidence="24">
    <location>
        <begin position="117"/>
        <end position="133"/>
    </location>
</feature>
<evidence type="ECO:0000313" key="26">
    <source>
        <dbReference type="Proteomes" id="UP000184388"/>
    </source>
</evidence>
<proteinExistence type="inferred from homology"/>
<evidence type="ECO:0000256" key="16">
    <source>
        <dbReference type="ARBA" id="ARBA00023209"/>
    </source>
</evidence>
<dbReference type="GO" id="GO:0016024">
    <property type="term" value="P:CDP-diacylglycerol biosynthetic process"/>
    <property type="evidence" value="ECO:0007669"/>
    <property type="project" value="TreeGrafter"/>
</dbReference>
<feature type="transmembrane region" description="Helical" evidence="24">
    <location>
        <begin position="20"/>
        <end position="38"/>
    </location>
</feature>
<evidence type="ECO:0000256" key="11">
    <source>
        <dbReference type="ARBA" id="ARBA00022692"/>
    </source>
</evidence>
<comment type="pathway">
    <text evidence="4">Lipid metabolism.</text>
</comment>
<evidence type="ECO:0000256" key="17">
    <source>
        <dbReference type="ARBA" id="ARBA00023264"/>
    </source>
</evidence>
<keyword evidence="10" id="KW-0808">Transferase</keyword>
<dbReference type="GO" id="GO:0005886">
    <property type="term" value="C:plasma membrane"/>
    <property type="evidence" value="ECO:0007669"/>
    <property type="project" value="UniProtKB-SubCell"/>
</dbReference>
<keyword evidence="14" id="KW-0443">Lipid metabolism</keyword>
<dbReference type="Proteomes" id="UP000184388">
    <property type="component" value="Unassembled WGS sequence"/>
</dbReference>
<evidence type="ECO:0000256" key="18">
    <source>
        <dbReference type="ARBA" id="ARBA00029893"/>
    </source>
</evidence>
<evidence type="ECO:0000256" key="24">
    <source>
        <dbReference type="SAM" id="Phobius"/>
    </source>
</evidence>
<dbReference type="Pfam" id="PF01148">
    <property type="entry name" value="CTP_transf_1"/>
    <property type="match status" value="1"/>
</dbReference>
<sequence length="287" mass="29699">MTMTDLTCLASPLAPEMTRALPVVGGALAVTGLLLLAVRNAELRRRWRTWCVAAVLLCGTLAFGPPGAAVLAAGLGIVGSLEYVRLVGLRRWDGAVLCTVSLVLPFLAWLLPDRLTFSAAGVLFCLAVLPAVLAQDAAHGAGRAARTVFGLIWLPVALSRLVPLADVAVAVCVAVAFADVGGWCGGRALGRRGPLARRLSALSPAKTWGGLVGSAGLAALALWALGEWTPLRWLAVTCGCAVGDLLESMIKRGAGVKDAGRWLPGFGGLLDRIDSLLVTLLLLGVTL</sequence>
<keyword evidence="12 25" id="KW-0548">Nucleotidyltransferase</keyword>
<keyword evidence="16" id="KW-0594">Phospholipid biosynthesis</keyword>
<evidence type="ECO:0000256" key="7">
    <source>
        <dbReference type="ARBA" id="ARBA00019373"/>
    </source>
</evidence>
<evidence type="ECO:0000256" key="2">
    <source>
        <dbReference type="ARBA" id="ARBA00004651"/>
    </source>
</evidence>
<evidence type="ECO:0000256" key="13">
    <source>
        <dbReference type="ARBA" id="ARBA00022989"/>
    </source>
</evidence>
<keyword evidence="11 24" id="KW-0812">Transmembrane</keyword>
<keyword evidence="17" id="KW-1208">Phospholipid metabolism</keyword>
<evidence type="ECO:0000256" key="23">
    <source>
        <dbReference type="ARBA" id="ARBA00033406"/>
    </source>
</evidence>
<evidence type="ECO:0000256" key="8">
    <source>
        <dbReference type="ARBA" id="ARBA00022475"/>
    </source>
</evidence>
<dbReference type="PANTHER" id="PTHR46382:SF1">
    <property type="entry name" value="PHOSPHATIDATE CYTIDYLYLTRANSFERASE"/>
    <property type="match status" value="1"/>
</dbReference>
<dbReference type="EC" id="2.7.7.41" evidence="6"/>
<feature type="transmembrane region" description="Helical" evidence="24">
    <location>
        <begin position="94"/>
        <end position="111"/>
    </location>
</feature>